<dbReference type="CDD" id="cd07535">
    <property type="entry name" value="HAD_VSP"/>
    <property type="match status" value="1"/>
</dbReference>
<dbReference type="InterPro" id="IPR036412">
    <property type="entry name" value="HAD-like_sf"/>
</dbReference>
<keyword evidence="1" id="KW-0732">Signal</keyword>
<protein>
    <recommendedName>
        <fullName evidence="5">Acid phosphatase</fullName>
    </recommendedName>
</protein>
<dbReference type="SUPFAM" id="SSF56784">
    <property type="entry name" value="HAD-like"/>
    <property type="match status" value="1"/>
</dbReference>
<keyword evidence="4" id="KW-1185">Reference proteome</keyword>
<dbReference type="InParanoid" id="D8R8T3"/>
<accession>D8R8T3</accession>
<keyword evidence="2" id="KW-0472">Membrane</keyword>
<reference evidence="3 4" key="1">
    <citation type="journal article" date="2011" name="Science">
        <title>The Selaginella genome identifies genetic changes associated with the evolution of vascular plants.</title>
        <authorList>
            <person name="Banks J.A."/>
            <person name="Nishiyama T."/>
            <person name="Hasebe M."/>
            <person name="Bowman J.L."/>
            <person name="Gribskov M."/>
            <person name="dePamphilis C."/>
            <person name="Albert V.A."/>
            <person name="Aono N."/>
            <person name="Aoyama T."/>
            <person name="Ambrose B.A."/>
            <person name="Ashton N.W."/>
            <person name="Axtell M.J."/>
            <person name="Barker E."/>
            <person name="Barker M.S."/>
            <person name="Bennetzen J.L."/>
            <person name="Bonawitz N.D."/>
            <person name="Chapple C."/>
            <person name="Cheng C."/>
            <person name="Correa L.G."/>
            <person name="Dacre M."/>
            <person name="DeBarry J."/>
            <person name="Dreyer I."/>
            <person name="Elias M."/>
            <person name="Engstrom E.M."/>
            <person name="Estelle M."/>
            <person name="Feng L."/>
            <person name="Finet C."/>
            <person name="Floyd S.K."/>
            <person name="Frommer W.B."/>
            <person name="Fujita T."/>
            <person name="Gramzow L."/>
            <person name="Gutensohn M."/>
            <person name="Harholt J."/>
            <person name="Hattori M."/>
            <person name="Heyl A."/>
            <person name="Hirai T."/>
            <person name="Hiwatashi Y."/>
            <person name="Ishikawa M."/>
            <person name="Iwata M."/>
            <person name="Karol K.G."/>
            <person name="Koehler B."/>
            <person name="Kolukisaoglu U."/>
            <person name="Kubo M."/>
            <person name="Kurata T."/>
            <person name="Lalonde S."/>
            <person name="Li K."/>
            <person name="Li Y."/>
            <person name="Litt A."/>
            <person name="Lyons E."/>
            <person name="Manning G."/>
            <person name="Maruyama T."/>
            <person name="Michael T.P."/>
            <person name="Mikami K."/>
            <person name="Miyazaki S."/>
            <person name="Morinaga S."/>
            <person name="Murata T."/>
            <person name="Mueller-Roeber B."/>
            <person name="Nelson D.R."/>
            <person name="Obara M."/>
            <person name="Oguri Y."/>
            <person name="Olmstead R.G."/>
            <person name="Onodera N."/>
            <person name="Petersen B.L."/>
            <person name="Pils B."/>
            <person name="Prigge M."/>
            <person name="Rensing S.A."/>
            <person name="Riano-Pachon D.M."/>
            <person name="Roberts A.W."/>
            <person name="Sato Y."/>
            <person name="Scheller H.V."/>
            <person name="Schulz B."/>
            <person name="Schulz C."/>
            <person name="Shakirov E.V."/>
            <person name="Shibagaki N."/>
            <person name="Shinohara N."/>
            <person name="Shippen D.E."/>
            <person name="Soerensen I."/>
            <person name="Sotooka R."/>
            <person name="Sugimoto N."/>
            <person name="Sugita M."/>
            <person name="Sumikawa N."/>
            <person name="Tanurdzic M."/>
            <person name="Theissen G."/>
            <person name="Ulvskov P."/>
            <person name="Wakazuki S."/>
            <person name="Weng J.K."/>
            <person name="Willats W.W."/>
            <person name="Wipf D."/>
            <person name="Wolf P.G."/>
            <person name="Yang L."/>
            <person name="Zimmer A.D."/>
            <person name="Zhu Q."/>
            <person name="Mitros T."/>
            <person name="Hellsten U."/>
            <person name="Loque D."/>
            <person name="Otillar R."/>
            <person name="Salamov A."/>
            <person name="Schmutz J."/>
            <person name="Shapiro H."/>
            <person name="Lindquist E."/>
            <person name="Lucas S."/>
            <person name="Rokhsar D."/>
            <person name="Grigoriev I.V."/>
        </authorList>
    </citation>
    <scope>NUCLEOTIDE SEQUENCE [LARGE SCALE GENOMIC DNA]</scope>
</reference>
<dbReference type="Gramene" id="EFJ32116">
    <property type="protein sequence ID" value="EFJ32116"/>
    <property type="gene ID" value="SELMODRAFT_144839"/>
</dbReference>
<dbReference type="InterPro" id="IPR005519">
    <property type="entry name" value="Acid_phosphat_B-like"/>
</dbReference>
<dbReference type="Gene3D" id="3.40.50.1000">
    <property type="entry name" value="HAD superfamily/HAD-like"/>
    <property type="match status" value="1"/>
</dbReference>
<name>D8R8T3_SELML</name>
<keyword evidence="2" id="KW-1133">Transmembrane helix</keyword>
<evidence type="ECO:0000256" key="2">
    <source>
        <dbReference type="SAM" id="Phobius"/>
    </source>
</evidence>
<dbReference type="PANTHER" id="PTHR31284:SF10">
    <property type="entry name" value="ACID PHOSPHATASE-LIKE PROTEIN"/>
    <property type="match status" value="1"/>
</dbReference>
<evidence type="ECO:0000256" key="1">
    <source>
        <dbReference type="ARBA" id="ARBA00022729"/>
    </source>
</evidence>
<sequence length="322" mass="36063">MNDADSGPLMSSYGQRLEASESTQSLLSRRGSEFGNRYVQIDDAGIYLSSLAVTILLSSVATIGILLFTLVVTLSVMLGSCQSQPMLLHGSWGEMIRAPPPRQEEARGNPCESFRLNAEMNNLQGWLLPRECSSYVGNYMINGQYLLDVEAAVGAARSYLETIAPGGDGLDAIVLDIDDTVLSNVPYYTEHQFGVEQYNVTAWNEWVDQARAPPLRSMLSLYRQMVDANWSMIFITGRPEQQRNKTAENLFKAGFSDWMSLNLRFQNEVGTTAVNYKSSRRMQLERKGYRIRASIGDQWSDLIGPAAGNRTFKLPNPMYYIF</sequence>
<dbReference type="KEGG" id="smo:SELMODRAFT_144839"/>
<organism evidence="4">
    <name type="scientific">Selaginella moellendorffii</name>
    <name type="common">Spikemoss</name>
    <dbReference type="NCBI Taxonomy" id="88036"/>
    <lineage>
        <taxon>Eukaryota</taxon>
        <taxon>Viridiplantae</taxon>
        <taxon>Streptophyta</taxon>
        <taxon>Embryophyta</taxon>
        <taxon>Tracheophyta</taxon>
        <taxon>Lycopodiopsida</taxon>
        <taxon>Selaginellales</taxon>
        <taxon>Selaginellaceae</taxon>
        <taxon>Selaginella</taxon>
    </lineage>
</organism>
<dbReference type="OMA" id="FAFNTEM"/>
<dbReference type="OrthoDB" id="59415at2759"/>
<dbReference type="eggNOG" id="ENOG502QU6T">
    <property type="taxonomic scope" value="Eukaryota"/>
</dbReference>
<dbReference type="PANTHER" id="PTHR31284">
    <property type="entry name" value="ACID PHOSPHATASE-LIKE PROTEIN"/>
    <property type="match status" value="1"/>
</dbReference>
<dbReference type="AlphaFoldDB" id="D8R8T3"/>
<dbReference type="HOGENOM" id="CLU_053338_2_0_1"/>
<evidence type="ECO:0008006" key="5">
    <source>
        <dbReference type="Google" id="ProtNLM"/>
    </source>
</evidence>
<dbReference type="Pfam" id="PF03767">
    <property type="entry name" value="Acid_phosphat_B"/>
    <property type="match status" value="1"/>
</dbReference>
<dbReference type="EMBL" id="GL377573">
    <property type="protein sequence ID" value="EFJ32116.1"/>
    <property type="molecule type" value="Genomic_DNA"/>
</dbReference>
<evidence type="ECO:0000313" key="3">
    <source>
        <dbReference type="EMBL" id="EFJ32116.1"/>
    </source>
</evidence>
<dbReference type="InterPro" id="IPR023214">
    <property type="entry name" value="HAD_sf"/>
</dbReference>
<feature type="transmembrane region" description="Helical" evidence="2">
    <location>
        <begin position="46"/>
        <end position="79"/>
    </location>
</feature>
<dbReference type="Proteomes" id="UP000001514">
    <property type="component" value="Unassembled WGS sequence"/>
</dbReference>
<proteinExistence type="predicted"/>
<keyword evidence="2" id="KW-0812">Transmembrane</keyword>
<evidence type="ECO:0000313" key="4">
    <source>
        <dbReference type="Proteomes" id="UP000001514"/>
    </source>
</evidence>
<gene>
    <name evidence="3" type="ORF">SELMODRAFT_144839</name>
</gene>